<feature type="transmembrane region" description="Helical" evidence="8">
    <location>
        <begin position="190"/>
        <end position="211"/>
    </location>
</feature>
<evidence type="ECO:0000256" key="3">
    <source>
        <dbReference type="ARBA" id="ARBA00022448"/>
    </source>
</evidence>
<feature type="transmembrane region" description="Helical" evidence="8">
    <location>
        <begin position="91"/>
        <end position="110"/>
    </location>
</feature>
<feature type="transmembrane region" description="Helical" evidence="8">
    <location>
        <begin position="361"/>
        <end position="381"/>
    </location>
</feature>
<feature type="transmembrane region" description="Helical" evidence="8">
    <location>
        <begin position="336"/>
        <end position="355"/>
    </location>
</feature>
<keyword evidence="4 8" id="KW-0812">Transmembrane</keyword>
<evidence type="ECO:0000256" key="8">
    <source>
        <dbReference type="SAM" id="Phobius"/>
    </source>
</evidence>
<comment type="similarity">
    <text evidence="2">Belongs to the major facilitator superfamily. Sugar transporter (TC 2.A.1.1) family.</text>
</comment>
<dbReference type="RefSeq" id="XP_043047054.1">
    <property type="nucleotide sequence ID" value="XM_043193833.1"/>
</dbReference>
<dbReference type="SUPFAM" id="SSF103473">
    <property type="entry name" value="MFS general substrate transporter"/>
    <property type="match status" value="1"/>
</dbReference>
<evidence type="ECO:0000256" key="4">
    <source>
        <dbReference type="ARBA" id="ARBA00022692"/>
    </source>
</evidence>
<evidence type="ECO:0000256" key="2">
    <source>
        <dbReference type="ARBA" id="ARBA00010992"/>
    </source>
</evidence>
<feature type="transmembrane region" description="Helical" evidence="8">
    <location>
        <begin position="300"/>
        <end position="324"/>
    </location>
</feature>
<dbReference type="GeneID" id="66116471"/>
<evidence type="ECO:0000256" key="6">
    <source>
        <dbReference type="ARBA" id="ARBA00023136"/>
    </source>
</evidence>
<dbReference type="PRINTS" id="PR00171">
    <property type="entry name" value="SUGRTRNSPORT"/>
</dbReference>
<dbReference type="GO" id="GO:0005351">
    <property type="term" value="F:carbohydrate:proton symporter activity"/>
    <property type="evidence" value="ECO:0007669"/>
    <property type="project" value="TreeGrafter"/>
</dbReference>
<dbReference type="Proteomes" id="UP000790833">
    <property type="component" value="Unassembled WGS sequence"/>
</dbReference>
<dbReference type="AlphaFoldDB" id="A0A9P8AGW4"/>
<dbReference type="GO" id="GO:0016020">
    <property type="term" value="C:membrane"/>
    <property type="evidence" value="ECO:0007669"/>
    <property type="project" value="UniProtKB-SubCell"/>
</dbReference>
<keyword evidence="6 8" id="KW-0472">Membrane</keyword>
<dbReference type="InterPro" id="IPR050360">
    <property type="entry name" value="MFS_Sugar_Transporters"/>
</dbReference>
<feature type="transmembrane region" description="Helical" evidence="8">
    <location>
        <begin position="231"/>
        <end position="250"/>
    </location>
</feature>
<evidence type="ECO:0000256" key="5">
    <source>
        <dbReference type="ARBA" id="ARBA00022989"/>
    </source>
</evidence>
<feature type="region of interest" description="Disordered" evidence="7">
    <location>
        <begin position="409"/>
        <end position="435"/>
    </location>
</feature>
<keyword evidence="3" id="KW-0813">Transport</keyword>
<feature type="transmembrane region" description="Helical" evidence="8">
    <location>
        <begin position="257"/>
        <end position="280"/>
    </location>
</feature>
<reference evidence="10" key="1">
    <citation type="submission" date="2021-03" db="EMBL/GenBank/DDBJ databases">
        <authorList>
            <person name="Palmer J.M."/>
        </authorList>
    </citation>
    <scope>NUCLEOTIDE SEQUENCE</scope>
    <source>
        <strain evidence="10">ARV_011</strain>
    </source>
</reference>
<comment type="subcellular location">
    <subcellularLocation>
        <location evidence="1">Membrane</location>
        <topology evidence="1">Multi-pass membrane protein</topology>
    </subcellularLocation>
</comment>
<evidence type="ECO:0000256" key="1">
    <source>
        <dbReference type="ARBA" id="ARBA00004141"/>
    </source>
</evidence>
<evidence type="ECO:0000259" key="9">
    <source>
        <dbReference type="PROSITE" id="PS50850"/>
    </source>
</evidence>
<dbReference type="InterPro" id="IPR036259">
    <property type="entry name" value="MFS_trans_sf"/>
</dbReference>
<protein>
    <recommendedName>
        <fullName evidence="9">Major facilitator superfamily (MFS) profile domain-containing protein</fullName>
    </recommendedName>
</protein>
<dbReference type="InterPro" id="IPR005828">
    <property type="entry name" value="MFS_sugar_transport-like"/>
</dbReference>
<proteinExistence type="inferred from homology"/>
<organism evidence="10 11">
    <name type="scientific">Scheffersomyces spartinae</name>
    <dbReference type="NCBI Taxonomy" id="45513"/>
    <lineage>
        <taxon>Eukaryota</taxon>
        <taxon>Fungi</taxon>
        <taxon>Dikarya</taxon>
        <taxon>Ascomycota</taxon>
        <taxon>Saccharomycotina</taxon>
        <taxon>Pichiomycetes</taxon>
        <taxon>Debaryomycetaceae</taxon>
        <taxon>Scheffersomyces</taxon>
    </lineage>
</organism>
<dbReference type="PROSITE" id="PS00217">
    <property type="entry name" value="SUGAR_TRANSPORT_2"/>
    <property type="match status" value="1"/>
</dbReference>
<name>A0A9P8AGW4_9ASCO</name>
<dbReference type="PANTHER" id="PTHR48022">
    <property type="entry name" value="PLASTIDIC GLUCOSE TRANSPORTER 4"/>
    <property type="match status" value="1"/>
</dbReference>
<dbReference type="InterPro" id="IPR005829">
    <property type="entry name" value="Sugar_transporter_CS"/>
</dbReference>
<comment type="caution">
    <text evidence="10">The sequence shown here is derived from an EMBL/GenBank/DDBJ whole genome shotgun (WGS) entry which is preliminary data.</text>
</comment>
<evidence type="ECO:0000256" key="7">
    <source>
        <dbReference type="SAM" id="MobiDB-lite"/>
    </source>
</evidence>
<feature type="domain" description="Major facilitator superfamily (MFS) profile" evidence="9">
    <location>
        <begin position="1"/>
        <end position="389"/>
    </location>
</feature>
<feature type="transmembrane region" description="Helical" evidence="8">
    <location>
        <begin position="5"/>
        <end position="25"/>
    </location>
</feature>
<feature type="compositionally biased region" description="Basic and acidic residues" evidence="7">
    <location>
        <begin position="409"/>
        <end position="427"/>
    </location>
</feature>
<keyword evidence="11" id="KW-1185">Reference proteome</keyword>
<evidence type="ECO:0000313" key="10">
    <source>
        <dbReference type="EMBL" id="KAG7191502.1"/>
    </source>
</evidence>
<keyword evidence="5 8" id="KW-1133">Transmembrane helix</keyword>
<sequence length="615" mass="68567">MSAGIFWTVANILVFAVDHLAVVVASKVLKGIGMGLVELIVSMYVSEILAPSIRGSAIAIFHVGHAIGAVAMMGLTFWLISAFHNPMLFRYQYIAEIVPALVFIICGALFPQSPRWLAQHNRWQEAAVSMDKIQLMNQTTTAKNKRVLKVATEDDDDERRRRVIQAYTSGPVIRECSHGKLLGKTFRRQTAMSIFVMIASQLTCIHVLMYFFEVLCGICQVGGGGMKLVSIVHYMATLVFSVFLALSINTCRRKDSLVFGFVLVGASLTALGALLCVYGTSANHDTLLFQMKVVGLPSSAVLALFLLFVSLQAIFITPVSWTYVCELFPGYARTKAISLAMIVYWITDAVLRLLVPLTIKFIKQYLFIAAGVVAILSGLVITQFPETRYLNDVEIEALYDDSKSYDIEVQHRPQSSHQKEPEPEPEMKPSPGTSNEKLVYYHQENQNLNENTLVNHDKLSIFTSNAPSSSCLSRPISPFGVTHSPDEATIAESQLSRVFPQPTTADDSYFSQDWAHNLKASEDDDDEERAFKEVDTTNESLMLPVSSTIIDSHPQSSTLDSVFHHRNHEGSPLKAGFTYEPTTFLQHDVLHLSQKDQYDTWKQNGKLQLMSKYTL</sequence>
<feature type="transmembrane region" description="Helical" evidence="8">
    <location>
        <begin position="57"/>
        <end position="79"/>
    </location>
</feature>
<evidence type="ECO:0000313" key="11">
    <source>
        <dbReference type="Proteomes" id="UP000790833"/>
    </source>
</evidence>
<dbReference type="PROSITE" id="PS50850">
    <property type="entry name" value="MFS"/>
    <property type="match status" value="1"/>
</dbReference>
<dbReference type="EMBL" id="JAHMUF010000028">
    <property type="protein sequence ID" value="KAG7191502.1"/>
    <property type="molecule type" value="Genomic_DNA"/>
</dbReference>
<dbReference type="Gene3D" id="1.20.1250.20">
    <property type="entry name" value="MFS general substrate transporter like domains"/>
    <property type="match status" value="1"/>
</dbReference>
<dbReference type="InterPro" id="IPR020846">
    <property type="entry name" value="MFS_dom"/>
</dbReference>
<dbReference type="OrthoDB" id="4142200at2759"/>
<accession>A0A9P8AGW4</accession>
<dbReference type="PANTHER" id="PTHR48022:SF7">
    <property type="entry name" value="MAJOR FACILITATOR SUPERFAMILY (MFS) PROFILE DOMAIN-CONTAINING PROTEIN-RELATED"/>
    <property type="match status" value="1"/>
</dbReference>
<dbReference type="Pfam" id="PF00083">
    <property type="entry name" value="Sugar_tr"/>
    <property type="match status" value="1"/>
</dbReference>
<dbReference type="InterPro" id="IPR003663">
    <property type="entry name" value="Sugar/inositol_transpt"/>
</dbReference>
<gene>
    <name evidence="10" type="ORF">KQ657_003097</name>
</gene>